<name>A0A1B1A7R0_9RHOB</name>
<keyword evidence="2" id="KW-0472">Membrane</keyword>
<evidence type="ECO:0000313" key="5">
    <source>
        <dbReference type="Proteomes" id="UP000013243"/>
    </source>
</evidence>
<organism evidence="4 5">
    <name type="scientific">Tritonibacter mobilis F1926</name>
    <dbReference type="NCBI Taxonomy" id="1265309"/>
    <lineage>
        <taxon>Bacteria</taxon>
        <taxon>Pseudomonadati</taxon>
        <taxon>Pseudomonadota</taxon>
        <taxon>Alphaproteobacteria</taxon>
        <taxon>Rhodobacterales</taxon>
        <taxon>Paracoccaceae</taxon>
        <taxon>Tritonibacter</taxon>
    </lineage>
</organism>
<evidence type="ECO:0000256" key="1">
    <source>
        <dbReference type="ARBA" id="ARBA00004370"/>
    </source>
</evidence>
<reference evidence="4 5" key="1">
    <citation type="journal article" date="2016" name="ISME J.">
        <title>Global occurrence and heterogeneity of the Roseobacter-clade species Ruegeria mobilis.</title>
        <authorList>
            <person name="Sonnenschein E."/>
            <person name="Gram L."/>
        </authorList>
    </citation>
    <scope>NUCLEOTIDE SEQUENCE [LARGE SCALE GENOMIC DNA]</scope>
    <source>
        <strain evidence="4 5">F1926</strain>
        <plasmid evidence="4 5">unnamed1</plasmid>
    </source>
</reference>
<dbReference type="InterPro" id="IPR000184">
    <property type="entry name" value="Bac_surfAg_D15"/>
</dbReference>
<protein>
    <recommendedName>
        <fullName evidence="3">Bacterial surface antigen (D15) domain-containing protein</fullName>
    </recommendedName>
</protein>
<dbReference type="EMBL" id="CP015231">
    <property type="protein sequence ID" value="ANP42586.1"/>
    <property type="molecule type" value="Genomic_DNA"/>
</dbReference>
<dbReference type="Gene3D" id="2.40.160.50">
    <property type="entry name" value="membrane protein fhac: a member of the omp85/tpsb transporter family"/>
    <property type="match status" value="1"/>
</dbReference>
<comment type="subcellular location">
    <subcellularLocation>
        <location evidence="1">Membrane</location>
    </subcellularLocation>
</comment>
<evidence type="ECO:0000256" key="2">
    <source>
        <dbReference type="ARBA" id="ARBA00023136"/>
    </source>
</evidence>
<keyword evidence="4" id="KW-0614">Plasmid</keyword>
<dbReference type="GO" id="GO:0019867">
    <property type="term" value="C:outer membrane"/>
    <property type="evidence" value="ECO:0007669"/>
    <property type="project" value="InterPro"/>
</dbReference>
<accession>A0A1B1A7R0</accession>
<proteinExistence type="predicted"/>
<evidence type="ECO:0000259" key="3">
    <source>
        <dbReference type="Pfam" id="PF01103"/>
    </source>
</evidence>
<evidence type="ECO:0000313" key="4">
    <source>
        <dbReference type="EMBL" id="ANP42586.1"/>
    </source>
</evidence>
<dbReference type="KEGG" id="rmb:K529_017605"/>
<geneLocation type="plasmid" evidence="4 5">
    <name>unnamed1</name>
</geneLocation>
<sequence>MEAGVPYSDAELRDIEACLMSTAVFERVSLYRESDALIIDVVELDTRPGRLSGALFYDSQDDVTARLSYERENLFPGVYGALEVSFNPEIKRLDGRLIWDDALGEGLDFGLSVYGEHLEYDDRSYAQKSIQIEPQLAWRPDDGIRIEVGMGVRQYRMEGVEPDASPLLIDEAISLGEVTAPYLRFGLQLNNLDGDEAVRMGYEASLQQFFWNLGTDDVLSETRVSGRVYVPLQPRTRLVLGLRGGAVLGMDGNSPRAVDRFFPGGEAFRGFAPRGLGPQDGDDVLGGDYYLVGSVELQRQFELEHGPNFLAGIFADVGTSWGLDDDRDGLIDDGWHRRSSLGVSLTFDVADIPVSLYVAHPIEREAGDESQTFGLSVSARF</sequence>
<gene>
    <name evidence="4" type="ORF">K529_017605</name>
</gene>
<dbReference type="AlphaFoldDB" id="A0A1B1A7R0"/>
<dbReference type="Pfam" id="PF01103">
    <property type="entry name" value="Omp85"/>
    <property type="match status" value="1"/>
</dbReference>
<dbReference type="Proteomes" id="UP000013243">
    <property type="component" value="Plasmid unnamed1"/>
</dbReference>
<feature type="domain" description="Bacterial surface antigen (D15)" evidence="3">
    <location>
        <begin position="103"/>
        <end position="381"/>
    </location>
</feature>